<dbReference type="InterPro" id="IPR016181">
    <property type="entry name" value="Acyl_CoA_acyltransferase"/>
</dbReference>
<dbReference type="PROSITE" id="PS51186">
    <property type="entry name" value="GNAT"/>
    <property type="match status" value="1"/>
</dbReference>
<dbReference type="PANTHER" id="PTHR43877:SF1">
    <property type="entry name" value="ACETYLTRANSFERASE"/>
    <property type="match status" value="1"/>
</dbReference>
<keyword evidence="5" id="KW-1185">Reference proteome</keyword>
<reference evidence="4 5" key="1">
    <citation type="submission" date="2020-08" db="EMBL/GenBank/DDBJ databases">
        <title>Genomic Encyclopedia of Type Strains, Phase IV (KMG-IV): sequencing the most valuable type-strain genomes for metagenomic binning, comparative biology and taxonomic classification.</title>
        <authorList>
            <person name="Goeker M."/>
        </authorList>
    </citation>
    <scope>NUCLEOTIDE SEQUENCE [LARGE SCALE GENOMIC DNA]</scope>
    <source>
        <strain evidence="4 5">DSM 29853</strain>
    </source>
</reference>
<keyword evidence="1 4" id="KW-0808">Transferase</keyword>
<dbReference type="EMBL" id="JACIEZ010000001">
    <property type="protein sequence ID" value="MBB4063017.1"/>
    <property type="molecule type" value="Genomic_DNA"/>
</dbReference>
<accession>A0A7W6J2Q7</accession>
<evidence type="ECO:0000313" key="4">
    <source>
        <dbReference type="EMBL" id="MBB4063017.1"/>
    </source>
</evidence>
<comment type="caution">
    <text evidence="4">The sequence shown here is derived from an EMBL/GenBank/DDBJ whole genome shotgun (WGS) entry which is preliminary data.</text>
</comment>
<dbReference type="PANTHER" id="PTHR43877">
    <property type="entry name" value="AMINOALKYLPHOSPHONATE N-ACETYLTRANSFERASE-RELATED-RELATED"/>
    <property type="match status" value="1"/>
</dbReference>
<feature type="domain" description="N-acetyltransferase" evidence="3">
    <location>
        <begin position="17"/>
        <end position="169"/>
    </location>
</feature>
<dbReference type="Pfam" id="PF00583">
    <property type="entry name" value="Acetyltransf_1"/>
    <property type="match status" value="1"/>
</dbReference>
<sequence length="190" mass="20115">MAAVLLSERALSRATTITIAEERIYDVAAREALLDRAMGEGRTRKSSEKLRRNRLPAEGLALVARHADGEVAGTVRLWNIQAGVGKDGKGVPALLLGPLAVDPRAEGQGIGSALMREAVRRAGEAGHGAILLVGDAPYYARFGFSAEKTEHLVMPGPFERNRFLALELVPGWLDGATGLLTATGSLAKHG</sequence>
<dbReference type="SUPFAM" id="SSF55729">
    <property type="entry name" value="Acyl-CoA N-acyltransferases (Nat)"/>
    <property type="match status" value="1"/>
</dbReference>
<dbReference type="InterPro" id="IPR050832">
    <property type="entry name" value="Bact_Acetyltransf"/>
</dbReference>
<dbReference type="Proteomes" id="UP000528286">
    <property type="component" value="Unassembled WGS sequence"/>
</dbReference>
<dbReference type="AlphaFoldDB" id="A0A7W6J2Q7"/>
<proteinExistence type="predicted"/>
<evidence type="ECO:0000313" key="5">
    <source>
        <dbReference type="Proteomes" id="UP000528286"/>
    </source>
</evidence>
<gene>
    <name evidence="4" type="ORF">GGR23_000178</name>
</gene>
<protein>
    <submittedName>
        <fullName evidence="4">Putative N-acetyltransferase YhbS</fullName>
    </submittedName>
</protein>
<name>A0A7W6J2Q7_9HYPH</name>
<dbReference type="RefSeq" id="WP_183364221.1">
    <property type="nucleotide sequence ID" value="NZ_JACIEZ010000001.1"/>
</dbReference>
<dbReference type="CDD" id="cd04301">
    <property type="entry name" value="NAT_SF"/>
    <property type="match status" value="1"/>
</dbReference>
<dbReference type="GO" id="GO:0016747">
    <property type="term" value="F:acyltransferase activity, transferring groups other than amino-acyl groups"/>
    <property type="evidence" value="ECO:0007669"/>
    <property type="project" value="InterPro"/>
</dbReference>
<dbReference type="InterPro" id="IPR000182">
    <property type="entry name" value="GNAT_dom"/>
</dbReference>
<evidence type="ECO:0000259" key="3">
    <source>
        <dbReference type="PROSITE" id="PS51186"/>
    </source>
</evidence>
<dbReference type="Gene3D" id="3.40.630.30">
    <property type="match status" value="1"/>
</dbReference>
<keyword evidence="2" id="KW-0012">Acyltransferase</keyword>
<organism evidence="4 5">
    <name type="scientific">Gellertiella hungarica</name>
    <dbReference type="NCBI Taxonomy" id="1572859"/>
    <lineage>
        <taxon>Bacteria</taxon>
        <taxon>Pseudomonadati</taxon>
        <taxon>Pseudomonadota</taxon>
        <taxon>Alphaproteobacteria</taxon>
        <taxon>Hyphomicrobiales</taxon>
        <taxon>Rhizobiaceae</taxon>
        <taxon>Gellertiella</taxon>
    </lineage>
</organism>
<evidence type="ECO:0000256" key="1">
    <source>
        <dbReference type="ARBA" id="ARBA00022679"/>
    </source>
</evidence>
<evidence type="ECO:0000256" key="2">
    <source>
        <dbReference type="ARBA" id="ARBA00023315"/>
    </source>
</evidence>